<keyword evidence="3 6" id="KW-0489">Methyltransferase</keyword>
<dbReference type="GO" id="GO:0032259">
    <property type="term" value="P:methylation"/>
    <property type="evidence" value="ECO:0007669"/>
    <property type="project" value="UniProtKB-KW"/>
</dbReference>
<dbReference type="GO" id="GO:0005840">
    <property type="term" value="C:ribosome"/>
    <property type="evidence" value="ECO:0007669"/>
    <property type="project" value="UniProtKB-KW"/>
</dbReference>
<dbReference type="Gene3D" id="3.40.50.150">
    <property type="entry name" value="Vaccinia Virus protein VP39"/>
    <property type="match status" value="1"/>
</dbReference>
<reference evidence="7 8" key="1">
    <citation type="submission" date="2018-06" db="EMBL/GenBank/DDBJ databases">
        <authorList>
            <consortium name="Pathogen Informatics"/>
            <person name="Doyle S."/>
        </authorList>
    </citation>
    <scope>NUCLEOTIDE SEQUENCE [LARGE SCALE GENOMIC DNA]</scope>
    <source>
        <strain evidence="7 8">NCTC10738</strain>
    </source>
</reference>
<dbReference type="PANTHER" id="PTHR43648:SF1">
    <property type="entry name" value="ELECTRON TRANSFER FLAVOPROTEIN BETA SUBUNIT LYSINE METHYLTRANSFERASE"/>
    <property type="match status" value="1"/>
</dbReference>
<keyword evidence="7" id="KW-0689">Ribosomal protein</keyword>
<dbReference type="InterPro" id="IPR029063">
    <property type="entry name" value="SAM-dependent_MTases_sf"/>
</dbReference>
<dbReference type="GO" id="GO:0005829">
    <property type="term" value="C:cytosol"/>
    <property type="evidence" value="ECO:0007669"/>
    <property type="project" value="TreeGrafter"/>
</dbReference>
<dbReference type="EMBL" id="UGYO01000001">
    <property type="protein sequence ID" value="SUI70583.1"/>
    <property type="molecule type" value="Genomic_DNA"/>
</dbReference>
<comment type="subcellular location">
    <subcellularLocation>
        <location evidence="6">Cytoplasm</location>
    </subcellularLocation>
</comment>
<evidence type="ECO:0000256" key="5">
    <source>
        <dbReference type="ARBA" id="ARBA00022691"/>
    </source>
</evidence>
<feature type="binding site" evidence="6">
    <location>
        <position position="160"/>
    </location>
    <ligand>
        <name>S-adenosyl-L-methionine</name>
        <dbReference type="ChEBI" id="CHEBI:59789"/>
    </ligand>
</feature>
<keyword evidence="4 6" id="KW-0808">Transferase</keyword>
<dbReference type="AlphaFoldDB" id="A0A379ZZQ0"/>
<keyword evidence="7" id="KW-0687">Ribonucleoprotein</keyword>
<feature type="binding site" evidence="6">
    <location>
        <position position="245"/>
    </location>
    <ligand>
        <name>S-adenosyl-L-methionine</name>
        <dbReference type="ChEBI" id="CHEBI:59789"/>
    </ligand>
</feature>
<feature type="binding site" evidence="6">
    <location>
        <position position="203"/>
    </location>
    <ligand>
        <name>S-adenosyl-L-methionine</name>
        <dbReference type="ChEBI" id="CHEBI:59789"/>
    </ligand>
</feature>
<protein>
    <recommendedName>
        <fullName evidence="6">Ribosomal protein L11 methyltransferase</fullName>
        <shortName evidence="6">L11 Mtase</shortName>
        <ecNumber evidence="6">2.1.1.-</ecNumber>
    </recommendedName>
</protein>
<name>A0A379ZZQ0_9GAMM</name>
<keyword evidence="2 6" id="KW-0963">Cytoplasm</keyword>
<evidence type="ECO:0000313" key="7">
    <source>
        <dbReference type="EMBL" id="SUI70583.1"/>
    </source>
</evidence>
<proteinExistence type="inferred from homology"/>
<dbReference type="InterPro" id="IPR050078">
    <property type="entry name" value="Ribosomal_L11_MeTrfase_PrmA"/>
</dbReference>
<keyword evidence="8" id="KW-1185">Reference proteome</keyword>
<gene>
    <name evidence="6 7" type="primary">prmA</name>
    <name evidence="7" type="ORF">NCTC10738_02132</name>
</gene>
<evidence type="ECO:0000256" key="4">
    <source>
        <dbReference type="ARBA" id="ARBA00022679"/>
    </source>
</evidence>
<feature type="binding site" evidence="6">
    <location>
        <position position="181"/>
    </location>
    <ligand>
        <name>S-adenosyl-L-methionine</name>
        <dbReference type="ChEBI" id="CHEBI:59789"/>
    </ligand>
</feature>
<comment type="function">
    <text evidence="6">Methylates ribosomal protein L11.</text>
</comment>
<dbReference type="GO" id="GO:0016279">
    <property type="term" value="F:protein-lysine N-methyltransferase activity"/>
    <property type="evidence" value="ECO:0007669"/>
    <property type="project" value="TreeGrafter"/>
</dbReference>
<dbReference type="Pfam" id="PF06325">
    <property type="entry name" value="PrmA"/>
    <property type="match status" value="1"/>
</dbReference>
<dbReference type="SUPFAM" id="SSF53335">
    <property type="entry name" value="S-adenosyl-L-methionine-dependent methyltransferases"/>
    <property type="match status" value="1"/>
</dbReference>
<dbReference type="InterPro" id="IPR004498">
    <property type="entry name" value="Ribosomal_PrmA_MeTrfase"/>
</dbReference>
<sequence>MAYNSALLSPTREDSMPWIQLRIHSSSEHAETLSDLLLEEGSVSITFEDGKDTPIFEPKLGETPLWADTVVVALFDAGTDLTPTVEMLKQLPFLEGKLNYKIEQIEDKDWVREWMDSFHPIQFGKRLWICPSWREIPEPEAVNVILDPGLAFGTGTHPTTALCLEWLDGLDLRGKQLVDFGCGSGILAVAGLKLGATNAIGIDIDYQAIDASRDNAKRNGVDDRLSLYLPEDQPKGIQADVLVANILAGPLRELAPLIAELVRPGGKLALSGLLQEQAEEIREFYAQWFEMDEAVHKEDWSRLTGVRK</sequence>
<dbReference type="PANTHER" id="PTHR43648">
    <property type="entry name" value="ELECTRON TRANSFER FLAVOPROTEIN BETA SUBUNIT LYSINE METHYLTRANSFERASE"/>
    <property type="match status" value="1"/>
</dbReference>
<evidence type="ECO:0000256" key="6">
    <source>
        <dbReference type="HAMAP-Rule" id="MF_00735"/>
    </source>
</evidence>
<organism evidence="7 8">
    <name type="scientific">Shewanella algae</name>
    <dbReference type="NCBI Taxonomy" id="38313"/>
    <lineage>
        <taxon>Bacteria</taxon>
        <taxon>Pseudomonadati</taxon>
        <taxon>Pseudomonadota</taxon>
        <taxon>Gammaproteobacteria</taxon>
        <taxon>Alteromonadales</taxon>
        <taxon>Shewanellaceae</taxon>
        <taxon>Shewanella</taxon>
    </lineage>
</organism>
<evidence type="ECO:0000256" key="2">
    <source>
        <dbReference type="ARBA" id="ARBA00022490"/>
    </source>
</evidence>
<dbReference type="HAMAP" id="MF_00735">
    <property type="entry name" value="Methyltr_PrmA"/>
    <property type="match status" value="1"/>
</dbReference>
<evidence type="ECO:0000256" key="3">
    <source>
        <dbReference type="ARBA" id="ARBA00022603"/>
    </source>
</evidence>
<dbReference type="EC" id="2.1.1.-" evidence="6"/>
<evidence type="ECO:0000313" key="8">
    <source>
        <dbReference type="Proteomes" id="UP000254069"/>
    </source>
</evidence>
<comment type="catalytic activity">
    <reaction evidence="6">
        <text>L-lysyl-[protein] + 3 S-adenosyl-L-methionine = N(6),N(6),N(6)-trimethyl-L-lysyl-[protein] + 3 S-adenosyl-L-homocysteine + 3 H(+)</text>
        <dbReference type="Rhea" id="RHEA:54192"/>
        <dbReference type="Rhea" id="RHEA-COMP:9752"/>
        <dbReference type="Rhea" id="RHEA-COMP:13826"/>
        <dbReference type="ChEBI" id="CHEBI:15378"/>
        <dbReference type="ChEBI" id="CHEBI:29969"/>
        <dbReference type="ChEBI" id="CHEBI:57856"/>
        <dbReference type="ChEBI" id="CHEBI:59789"/>
        <dbReference type="ChEBI" id="CHEBI:61961"/>
    </reaction>
</comment>
<dbReference type="NCBIfam" id="TIGR00406">
    <property type="entry name" value="prmA"/>
    <property type="match status" value="1"/>
</dbReference>
<dbReference type="CDD" id="cd02440">
    <property type="entry name" value="AdoMet_MTases"/>
    <property type="match status" value="1"/>
</dbReference>
<dbReference type="PIRSF" id="PIRSF000401">
    <property type="entry name" value="RPL11_MTase"/>
    <property type="match status" value="1"/>
</dbReference>
<dbReference type="Proteomes" id="UP000254069">
    <property type="component" value="Unassembled WGS sequence"/>
</dbReference>
<comment type="similarity">
    <text evidence="1 6">Belongs to the methyltransferase superfamily. PrmA family.</text>
</comment>
<evidence type="ECO:0000256" key="1">
    <source>
        <dbReference type="ARBA" id="ARBA00009741"/>
    </source>
</evidence>
<keyword evidence="5 6" id="KW-0949">S-adenosyl-L-methionine</keyword>
<accession>A0A379ZZQ0</accession>